<feature type="transmembrane region" description="Helical" evidence="1">
    <location>
        <begin position="73"/>
        <end position="92"/>
    </location>
</feature>
<dbReference type="AlphaFoldDB" id="A0A1B0BBQ2"/>
<reference evidence="2" key="2">
    <citation type="submission" date="2020-05" db="UniProtKB">
        <authorList>
            <consortium name="EnsemblMetazoa"/>
        </authorList>
    </citation>
    <scope>IDENTIFICATION</scope>
    <source>
        <strain evidence="2">IAEA</strain>
    </source>
</reference>
<keyword evidence="3" id="KW-1185">Reference proteome</keyword>
<protein>
    <submittedName>
        <fullName evidence="2">Uncharacterized protein</fullName>
    </submittedName>
</protein>
<dbReference type="VEuPathDB" id="VectorBase:GPPI025025"/>
<accession>A0A1B0BBQ2</accession>
<feature type="transmembrane region" description="Helical" evidence="1">
    <location>
        <begin position="48"/>
        <end position="66"/>
    </location>
</feature>
<dbReference type="Proteomes" id="UP000092460">
    <property type="component" value="Unassembled WGS sequence"/>
</dbReference>
<organism evidence="2 3">
    <name type="scientific">Glossina palpalis gambiensis</name>
    <dbReference type="NCBI Taxonomy" id="67801"/>
    <lineage>
        <taxon>Eukaryota</taxon>
        <taxon>Metazoa</taxon>
        <taxon>Ecdysozoa</taxon>
        <taxon>Arthropoda</taxon>
        <taxon>Hexapoda</taxon>
        <taxon>Insecta</taxon>
        <taxon>Pterygota</taxon>
        <taxon>Neoptera</taxon>
        <taxon>Endopterygota</taxon>
        <taxon>Diptera</taxon>
        <taxon>Brachycera</taxon>
        <taxon>Muscomorpha</taxon>
        <taxon>Hippoboscoidea</taxon>
        <taxon>Glossinidae</taxon>
        <taxon>Glossina</taxon>
    </lineage>
</organism>
<dbReference type="EMBL" id="JXJN01011593">
    <property type="status" value="NOT_ANNOTATED_CDS"/>
    <property type="molecule type" value="Genomic_DNA"/>
</dbReference>
<proteinExistence type="predicted"/>
<name>A0A1B0BBQ2_9MUSC</name>
<keyword evidence="1" id="KW-1133">Transmembrane helix</keyword>
<dbReference type="EnsemblMetazoa" id="GPPI025025-RA">
    <property type="protein sequence ID" value="GPPI025025-PA"/>
    <property type="gene ID" value="GPPI025025"/>
</dbReference>
<evidence type="ECO:0000313" key="2">
    <source>
        <dbReference type="EnsemblMetazoa" id="GPPI025025-PA"/>
    </source>
</evidence>
<keyword evidence="1" id="KW-0472">Membrane</keyword>
<evidence type="ECO:0000256" key="1">
    <source>
        <dbReference type="SAM" id="Phobius"/>
    </source>
</evidence>
<evidence type="ECO:0000313" key="3">
    <source>
        <dbReference type="Proteomes" id="UP000092460"/>
    </source>
</evidence>
<reference evidence="3" key="1">
    <citation type="submission" date="2015-01" db="EMBL/GenBank/DDBJ databases">
        <authorList>
            <person name="Aksoy S."/>
            <person name="Warren W."/>
            <person name="Wilson R.K."/>
        </authorList>
    </citation>
    <scope>NUCLEOTIDE SEQUENCE [LARGE SCALE GENOMIC DNA]</scope>
    <source>
        <strain evidence="3">IAEA</strain>
    </source>
</reference>
<sequence>MTCANDMEFYFIIEILHISQFSLRCIQQKQAGQIYGPTEWFAGLRATWGWRLLIGLLAVVSLDMAFTDVCNALDIVVVVAIYPIPITLVVMFTETNMWTTAGIE</sequence>
<keyword evidence="1" id="KW-0812">Transmembrane</keyword>